<dbReference type="Proteomes" id="UP000634529">
    <property type="component" value="Unassembled WGS sequence"/>
</dbReference>
<proteinExistence type="predicted"/>
<reference evidence="3 4" key="1">
    <citation type="submission" date="2020-09" db="EMBL/GenBank/DDBJ databases">
        <title>Paenibacillus sp. CAU 1523 isolated from sand of Haeundae Beach.</title>
        <authorList>
            <person name="Kim W."/>
        </authorList>
    </citation>
    <scope>NUCLEOTIDE SEQUENCE [LARGE SCALE GENOMIC DNA]</scope>
    <source>
        <strain evidence="3 4">CAU 1523</strain>
    </source>
</reference>
<dbReference type="EMBL" id="JACYTN010000037">
    <property type="protein sequence ID" value="MBD8501091.1"/>
    <property type="molecule type" value="Genomic_DNA"/>
</dbReference>
<dbReference type="PANTHER" id="PTHR41328:SF2">
    <property type="entry name" value="TERMINASE SMALL SUBUNIT"/>
    <property type="match status" value="1"/>
</dbReference>
<sequence>MALTAKQQRFADEYLIDLNATQAAIRAGYSANTAEQQACRLMKHAKVRAYIDDKMAEHSRRIGVNQERIIRELARIAFVNAPNLINLEDATMQPDVSADDTAAIVSVKVKTIPTPEGNAVERVIRFADKIKALELLGKRFGMWVDKQQVDVQGAVHIVDDIPFSDESPYTSYDATHVTHKADAEDETCHHTMHDHEMSRNP</sequence>
<dbReference type="InterPro" id="IPR052404">
    <property type="entry name" value="SPP1-like_terminase"/>
</dbReference>
<keyword evidence="2" id="KW-0231">Viral genome packaging</keyword>
<keyword evidence="4" id="KW-1185">Reference proteome</keyword>
<keyword evidence="1" id="KW-1188">Viral release from host cell</keyword>
<dbReference type="PANTHER" id="PTHR41328">
    <property type="entry name" value="TERMINASE SMALL SUBUNIT-RELATED"/>
    <property type="match status" value="1"/>
</dbReference>
<evidence type="ECO:0000256" key="1">
    <source>
        <dbReference type="ARBA" id="ARBA00022612"/>
    </source>
</evidence>
<gene>
    <name evidence="3" type="ORF">IFO66_22720</name>
</gene>
<organism evidence="3 4">
    <name type="scientific">Paenibacillus arenosi</name>
    <dbReference type="NCBI Taxonomy" id="2774142"/>
    <lineage>
        <taxon>Bacteria</taxon>
        <taxon>Bacillati</taxon>
        <taxon>Bacillota</taxon>
        <taxon>Bacilli</taxon>
        <taxon>Bacillales</taxon>
        <taxon>Paenibacillaceae</taxon>
        <taxon>Paenibacillus</taxon>
    </lineage>
</organism>
<name>A0ABR9B3Z4_9BACL</name>
<dbReference type="InterPro" id="IPR005335">
    <property type="entry name" value="Terminase_ssu"/>
</dbReference>
<evidence type="ECO:0000313" key="4">
    <source>
        <dbReference type="Proteomes" id="UP000634529"/>
    </source>
</evidence>
<evidence type="ECO:0000313" key="3">
    <source>
        <dbReference type="EMBL" id="MBD8501091.1"/>
    </source>
</evidence>
<dbReference type="RefSeq" id="WP_192027301.1">
    <property type="nucleotide sequence ID" value="NZ_JACYTN010000037.1"/>
</dbReference>
<comment type="caution">
    <text evidence="3">The sequence shown here is derived from an EMBL/GenBank/DDBJ whole genome shotgun (WGS) entry which is preliminary data.</text>
</comment>
<dbReference type="Pfam" id="PF03592">
    <property type="entry name" value="Terminase_2"/>
    <property type="match status" value="1"/>
</dbReference>
<dbReference type="Gene3D" id="1.10.10.1400">
    <property type="entry name" value="Terminase, small subunit, N-terminal DNA-binding domain, HTH motif"/>
    <property type="match status" value="1"/>
</dbReference>
<accession>A0ABR9B3Z4</accession>
<protein>
    <submittedName>
        <fullName evidence="3">Terminase small subunit</fullName>
    </submittedName>
</protein>
<dbReference type="InterPro" id="IPR038713">
    <property type="entry name" value="Terminase_Gp1_N_sf"/>
</dbReference>
<evidence type="ECO:0000256" key="2">
    <source>
        <dbReference type="ARBA" id="ARBA00023219"/>
    </source>
</evidence>